<organism evidence="2">
    <name type="scientific">viral metagenome</name>
    <dbReference type="NCBI Taxonomy" id="1070528"/>
    <lineage>
        <taxon>unclassified sequences</taxon>
        <taxon>metagenomes</taxon>
        <taxon>organismal metagenomes</taxon>
    </lineage>
</organism>
<dbReference type="AlphaFoldDB" id="A0A6C0D854"/>
<feature type="compositionally biased region" description="Basic and acidic residues" evidence="1">
    <location>
        <begin position="28"/>
        <end position="50"/>
    </location>
</feature>
<dbReference type="PANTHER" id="PTHR31834">
    <property type="entry name" value="INITIATION-SPECIFIC ALPHA-1,6-MANNOSYLTRANSFERASE"/>
    <property type="match status" value="1"/>
</dbReference>
<dbReference type="GO" id="GO:0000009">
    <property type="term" value="F:alpha-1,6-mannosyltransferase activity"/>
    <property type="evidence" value="ECO:0007669"/>
    <property type="project" value="InterPro"/>
</dbReference>
<accession>A0A6C0D854</accession>
<dbReference type="PANTHER" id="PTHR31834:SF1">
    <property type="entry name" value="INITIATION-SPECIFIC ALPHA-1,6-MANNOSYLTRANSFERASE"/>
    <property type="match status" value="1"/>
</dbReference>
<dbReference type="Pfam" id="PF04488">
    <property type="entry name" value="Gly_transf_sug"/>
    <property type="match status" value="1"/>
</dbReference>
<dbReference type="GO" id="GO:0006487">
    <property type="term" value="P:protein N-linked glycosylation"/>
    <property type="evidence" value="ECO:0007669"/>
    <property type="project" value="TreeGrafter"/>
</dbReference>
<evidence type="ECO:0000313" key="2">
    <source>
        <dbReference type="EMBL" id="QHT12958.1"/>
    </source>
</evidence>
<feature type="region of interest" description="Disordered" evidence="1">
    <location>
        <begin position="1"/>
        <end position="50"/>
    </location>
</feature>
<protein>
    <recommendedName>
        <fullName evidence="3">Glycosyltransferase</fullName>
    </recommendedName>
</protein>
<dbReference type="EMBL" id="MN739554">
    <property type="protein sequence ID" value="QHT12958.1"/>
    <property type="molecule type" value="Genomic_DNA"/>
</dbReference>
<dbReference type="SUPFAM" id="SSF53448">
    <property type="entry name" value="Nucleotide-diphospho-sugar transferases"/>
    <property type="match status" value="1"/>
</dbReference>
<proteinExistence type="predicted"/>
<dbReference type="Gene3D" id="3.90.550.20">
    <property type="match status" value="1"/>
</dbReference>
<sequence length="287" mass="34291">MDLEISEKVDEIGSVYEYDQEHVEDEQDHEHEHDHECKHENEEDHGHEEQEQFDIKIPKRIFQTHKSIEYIQSVPKLQNALNSWRRYVPEFGYHFFTDEMCDEFMKTEMVEEFGDIIYEAYNKLHLAVMKADLWRYCVIYKYGGIYADTDAICMCNPNMFTLYDTMLVCAPENDVHLCQWCFAGPANSPMLRSIIELSLERIIKIEEIKGEHVIHYLTGPGVFTDGIERYLKSINNPTYKNKQKYYLYKNPTMICFMGERFHQMMIHHLFTGQDQDGWSNERYQKLM</sequence>
<feature type="compositionally biased region" description="Basic and acidic residues" evidence="1">
    <location>
        <begin position="1"/>
        <end position="11"/>
    </location>
</feature>
<evidence type="ECO:0008006" key="3">
    <source>
        <dbReference type="Google" id="ProtNLM"/>
    </source>
</evidence>
<dbReference type="InterPro" id="IPR007577">
    <property type="entry name" value="GlycoTrfase_DXD_sugar-bd_CS"/>
</dbReference>
<dbReference type="InterPro" id="IPR039367">
    <property type="entry name" value="Och1-like"/>
</dbReference>
<reference evidence="2" key="1">
    <citation type="journal article" date="2020" name="Nature">
        <title>Giant virus diversity and host interactions through global metagenomics.</title>
        <authorList>
            <person name="Schulz F."/>
            <person name="Roux S."/>
            <person name="Paez-Espino D."/>
            <person name="Jungbluth S."/>
            <person name="Walsh D.A."/>
            <person name="Denef V.J."/>
            <person name="McMahon K.D."/>
            <person name="Konstantinidis K.T."/>
            <person name="Eloe-Fadrosh E.A."/>
            <person name="Kyrpides N.C."/>
            <person name="Woyke T."/>
        </authorList>
    </citation>
    <scope>NUCLEOTIDE SEQUENCE</scope>
    <source>
        <strain evidence="2">GVMAG-M-3300023174-130</strain>
    </source>
</reference>
<dbReference type="InterPro" id="IPR029044">
    <property type="entry name" value="Nucleotide-diphossugar_trans"/>
</dbReference>
<evidence type="ECO:0000256" key="1">
    <source>
        <dbReference type="SAM" id="MobiDB-lite"/>
    </source>
</evidence>
<dbReference type="GO" id="GO:0000136">
    <property type="term" value="C:mannan polymerase complex"/>
    <property type="evidence" value="ECO:0007669"/>
    <property type="project" value="TreeGrafter"/>
</dbReference>
<name>A0A6C0D854_9ZZZZ</name>